<feature type="compositionally biased region" description="Acidic residues" evidence="1">
    <location>
        <begin position="141"/>
        <end position="159"/>
    </location>
</feature>
<dbReference type="OrthoDB" id="3565103at2759"/>
<dbReference type="EMBL" id="CP063406">
    <property type="protein sequence ID" value="QSZ30673.1"/>
    <property type="molecule type" value="Genomic_DNA"/>
</dbReference>
<protein>
    <submittedName>
        <fullName evidence="2">Uncharacterized protein</fullName>
    </submittedName>
</protein>
<name>A0A8A3NYQ8_9HELO</name>
<proteinExistence type="predicted"/>
<keyword evidence="3" id="KW-1185">Reference proteome</keyword>
<gene>
    <name evidence="2" type="ORF">DSL72_000231</name>
</gene>
<evidence type="ECO:0000313" key="3">
    <source>
        <dbReference type="Proteomes" id="UP000672032"/>
    </source>
</evidence>
<organism evidence="2 3">
    <name type="scientific">Monilinia vaccinii-corymbosi</name>
    <dbReference type="NCBI Taxonomy" id="61207"/>
    <lineage>
        <taxon>Eukaryota</taxon>
        <taxon>Fungi</taxon>
        <taxon>Dikarya</taxon>
        <taxon>Ascomycota</taxon>
        <taxon>Pezizomycotina</taxon>
        <taxon>Leotiomycetes</taxon>
        <taxon>Helotiales</taxon>
        <taxon>Sclerotiniaceae</taxon>
        <taxon>Monilinia</taxon>
    </lineage>
</organism>
<sequence length="292" mass="31895">MSSLPKFTFPGTLGGGSHAITSPSSSPSKQKQKKNQPSGNNNNTRCVFIVQAYPCPHHPTLSTPHLLHRTPCPQALLPPSRQSSRCANYGRREGELVQVVRYARERGCMSCRAGARSRRYHEEVGDHAEMIRKMRELGLGGDDDDEGGVDDDDDDDDDGGGGKAGKRIVELVRERKGGAEVGVVGRNKTGGYGDGDEMVAKDSNGPEEMVKTNIHHPLKSHQDSPITKASPTASYPLEKDELDDELLDGILDEWDHWRDENPKTWGEVALAPGFTADGRDEWVVIGSWGEDG</sequence>
<evidence type="ECO:0000313" key="2">
    <source>
        <dbReference type="EMBL" id="QSZ30673.1"/>
    </source>
</evidence>
<feature type="region of interest" description="Disordered" evidence="1">
    <location>
        <begin position="184"/>
        <end position="238"/>
    </location>
</feature>
<evidence type="ECO:0000256" key="1">
    <source>
        <dbReference type="SAM" id="MobiDB-lite"/>
    </source>
</evidence>
<dbReference type="Proteomes" id="UP000672032">
    <property type="component" value="Chromosome 2"/>
</dbReference>
<feature type="region of interest" description="Disordered" evidence="1">
    <location>
        <begin position="1"/>
        <end position="43"/>
    </location>
</feature>
<dbReference type="AlphaFoldDB" id="A0A8A3NYQ8"/>
<feature type="region of interest" description="Disordered" evidence="1">
    <location>
        <begin position="138"/>
        <end position="164"/>
    </location>
</feature>
<feature type="compositionally biased region" description="Low complexity" evidence="1">
    <location>
        <begin position="22"/>
        <end position="43"/>
    </location>
</feature>
<feature type="compositionally biased region" description="Polar residues" evidence="1">
    <location>
        <begin position="223"/>
        <end position="233"/>
    </location>
</feature>
<reference evidence="2" key="1">
    <citation type="submission" date="2020-10" db="EMBL/GenBank/DDBJ databases">
        <title>Genome Sequence of Monilinia vaccinii-corymbosi Sheds Light on Mummy Berry Disease Infection of Blueberry and Mating Type.</title>
        <authorList>
            <person name="Yow A.G."/>
            <person name="Zhang Y."/>
            <person name="Bansal K."/>
            <person name="Eacker S.M."/>
            <person name="Sullivan S."/>
            <person name="Liachko I."/>
            <person name="Cubeta M.A."/>
            <person name="Rollins J.A."/>
            <person name="Ashrafi H."/>
        </authorList>
    </citation>
    <scope>NUCLEOTIDE SEQUENCE</scope>
    <source>
        <strain evidence="2">RL-1</strain>
    </source>
</reference>
<accession>A0A8A3NYQ8</accession>